<keyword evidence="2" id="KW-1133">Transmembrane helix</keyword>
<feature type="transmembrane region" description="Helical" evidence="2">
    <location>
        <begin position="72"/>
        <end position="94"/>
    </location>
</feature>
<dbReference type="EMBL" id="ML996081">
    <property type="protein sequence ID" value="KAF2156853.1"/>
    <property type="molecule type" value="Genomic_DNA"/>
</dbReference>
<keyword evidence="2" id="KW-0472">Membrane</keyword>
<dbReference type="AlphaFoldDB" id="A0A9P4ML20"/>
<name>A0A9P4ML20_9PEZI</name>
<accession>A0A9P4ML20</accession>
<feature type="transmembrane region" description="Helical" evidence="2">
    <location>
        <begin position="142"/>
        <end position="163"/>
    </location>
</feature>
<sequence length="305" mass="34820">MTALPQSTLSSTTSTTEKPHEDGPPSLEYSVFQRKRMIFLVCFWFLVIMDSVFMPIGLYFGLQYGTNLSDNTVFSIVTAALGGVSIVEYVLRFLRLWKKGSTCRAVGARRWHLDFFHWVFSGMWMVVMVELIVGTIPEHPPIRLLAMPATSLLYVFGIQMTFFEMMRLLHLPSPVRVSSQPCGSKLRPGVYSLIEDIVSVDGSGGTAFRERLNKRYLASHVFRCMLERLTIFWAIGAVVTAVIMTALIFTIDKDVAYALGWSVPFIWAGVWTILTWFYVQRMLRFEKETWATQGRGLRRIRQSIA</sequence>
<reference evidence="3" key="1">
    <citation type="journal article" date="2020" name="Stud. Mycol.">
        <title>101 Dothideomycetes genomes: a test case for predicting lifestyles and emergence of pathogens.</title>
        <authorList>
            <person name="Haridas S."/>
            <person name="Albert R."/>
            <person name="Binder M."/>
            <person name="Bloem J."/>
            <person name="Labutti K."/>
            <person name="Salamov A."/>
            <person name="Andreopoulos B."/>
            <person name="Baker S."/>
            <person name="Barry K."/>
            <person name="Bills G."/>
            <person name="Bluhm B."/>
            <person name="Cannon C."/>
            <person name="Castanera R."/>
            <person name="Culley D."/>
            <person name="Daum C."/>
            <person name="Ezra D."/>
            <person name="Gonzalez J."/>
            <person name="Henrissat B."/>
            <person name="Kuo A."/>
            <person name="Liang C."/>
            <person name="Lipzen A."/>
            <person name="Lutzoni F."/>
            <person name="Magnuson J."/>
            <person name="Mondo S."/>
            <person name="Nolan M."/>
            <person name="Ohm R."/>
            <person name="Pangilinan J."/>
            <person name="Park H.-J."/>
            <person name="Ramirez L."/>
            <person name="Alfaro M."/>
            <person name="Sun H."/>
            <person name="Tritt A."/>
            <person name="Yoshinaga Y."/>
            <person name="Zwiers L.-H."/>
            <person name="Turgeon B."/>
            <person name="Goodwin S."/>
            <person name="Spatafora J."/>
            <person name="Crous P."/>
            <person name="Grigoriev I."/>
        </authorList>
    </citation>
    <scope>NUCLEOTIDE SEQUENCE</scope>
    <source>
        <strain evidence="3">CBS 260.36</strain>
    </source>
</reference>
<evidence type="ECO:0000313" key="3">
    <source>
        <dbReference type="EMBL" id="KAF2156853.1"/>
    </source>
</evidence>
<feature type="transmembrane region" description="Helical" evidence="2">
    <location>
        <begin position="115"/>
        <end position="136"/>
    </location>
</feature>
<feature type="compositionally biased region" description="Low complexity" evidence="1">
    <location>
        <begin position="7"/>
        <end position="16"/>
    </location>
</feature>
<keyword evidence="2" id="KW-0812">Transmembrane</keyword>
<evidence type="ECO:0000313" key="4">
    <source>
        <dbReference type="Proteomes" id="UP000799439"/>
    </source>
</evidence>
<dbReference type="OrthoDB" id="4838853at2759"/>
<dbReference type="PANTHER" id="PTHR42024:SF1">
    <property type="entry name" value="AMINO ACID PERMEASE_ SLC12A DOMAIN-CONTAINING PROTEIN"/>
    <property type="match status" value="1"/>
</dbReference>
<feature type="transmembrane region" description="Helical" evidence="2">
    <location>
        <begin position="37"/>
        <end position="60"/>
    </location>
</feature>
<comment type="caution">
    <text evidence="3">The sequence shown here is derived from an EMBL/GenBank/DDBJ whole genome shotgun (WGS) entry which is preliminary data.</text>
</comment>
<feature type="transmembrane region" description="Helical" evidence="2">
    <location>
        <begin position="257"/>
        <end position="279"/>
    </location>
</feature>
<keyword evidence="4" id="KW-1185">Reference proteome</keyword>
<protein>
    <submittedName>
        <fullName evidence="3">Uncharacterized protein</fullName>
    </submittedName>
</protein>
<gene>
    <name evidence="3" type="ORF">K461DRAFT_220533</name>
</gene>
<evidence type="ECO:0000256" key="2">
    <source>
        <dbReference type="SAM" id="Phobius"/>
    </source>
</evidence>
<feature type="region of interest" description="Disordered" evidence="1">
    <location>
        <begin position="1"/>
        <end position="24"/>
    </location>
</feature>
<feature type="transmembrane region" description="Helical" evidence="2">
    <location>
        <begin position="231"/>
        <end position="251"/>
    </location>
</feature>
<evidence type="ECO:0000256" key="1">
    <source>
        <dbReference type="SAM" id="MobiDB-lite"/>
    </source>
</evidence>
<dbReference type="Proteomes" id="UP000799439">
    <property type="component" value="Unassembled WGS sequence"/>
</dbReference>
<dbReference type="PANTHER" id="PTHR42024">
    <property type="entry name" value="AMINO ACID PERMEASE_ SLC12A DOMAIN-CONTAINING PROTEIN"/>
    <property type="match status" value="1"/>
</dbReference>
<organism evidence="3 4">
    <name type="scientific">Myriangium duriaei CBS 260.36</name>
    <dbReference type="NCBI Taxonomy" id="1168546"/>
    <lineage>
        <taxon>Eukaryota</taxon>
        <taxon>Fungi</taxon>
        <taxon>Dikarya</taxon>
        <taxon>Ascomycota</taxon>
        <taxon>Pezizomycotina</taxon>
        <taxon>Dothideomycetes</taxon>
        <taxon>Dothideomycetidae</taxon>
        <taxon>Myriangiales</taxon>
        <taxon>Myriangiaceae</taxon>
        <taxon>Myriangium</taxon>
    </lineage>
</organism>
<proteinExistence type="predicted"/>